<feature type="domain" description="Dof-type" evidence="11">
    <location>
        <begin position="37"/>
        <end position="91"/>
    </location>
</feature>
<evidence type="ECO:0000256" key="5">
    <source>
        <dbReference type="ARBA" id="ARBA00023125"/>
    </source>
</evidence>
<sequence length="461" mass="51460">MMLPYNAYNSYQHQFPSPELEIPEKWKVPYGHDETAPPCPRCASSNTKFCYYNNYSLSQPRYFCKGCRRYWTKGGSLRNIPVGGGCRKRSRSRHNSHKRFGQNENLQRDGLINQDDGSQASHAGSVIDLAAVFAQYVTNGSPSSTDNTTGSDQDSPYARRKLLRVGTLSPPEFSPPSAPVVAAASSSRPPEVFPSLLFSLLSSGVLSLCRLLLFSAANLGRFVLDPVQIRILWCFSSRVLVSLRSLFSRVKDLSSLAPPVVSGGGAWVRRWSGCVPICWLSQWWRVVAVAARGGSAWFERWCMVVARVIGGVYFGSVNELFRWFTLPPPLEFSAVWPCVSLSHPILCAALTSPWCWLLRVSVRQWVTRPASSLVGVFPEGEFYAVRSLYMWIRFNGCKRSQEVGFEDGILRVSEAAGSVASRFEGAYLSARGNYLLLSDLPARFGLCPIRYLVHYKKTAIF</sequence>
<keyword evidence="6 9" id="KW-0804">Transcription</keyword>
<evidence type="ECO:0000256" key="2">
    <source>
        <dbReference type="ARBA" id="ARBA00022771"/>
    </source>
</evidence>
<dbReference type="InterPro" id="IPR045174">
    <property type="entry name" value="Dof"/>
</dbReference>
<evidence type="ECO:0000313" key="12">
    <source>
        <dbReference type="EMBL" id="KAF2548595.1"/>
    </source>
</evidence>
<reference evidence="12" key="1">
    <citation type="submission" date="2019-12" db="EMBL/GenBank/DDBJ databases">
        <title>Genome sequencing and annotation of Brassica cretica.</title>
        <authorList>
            <person name="Studholme D.J."/>
            <person name="Sarris P.F."/>
        </authorList>
    </citation>
    <scope>NUCLEOTIDE SEQUENCE</scope>
    <source>
        <strain evidence="12">PFS-102/07</strain>
        <tissue evidence="12">Leaf</tissue>
    </source>
</reference>
<dbReference type="GO" id="GO:0003700">
    <property type="term" value="F:DNA-binding transcription factor activity"/>
    <property type="evidence" value="ECO:0007669"/>
    <property type="project" value="UniProtKB-UniRule"/>
</dbReference>
<gene>
    <name evidence="12" type="ORF">F2Q70_00020266</name>
</gene>
<comment type="function">
    <text evidence="9">Transcription factor that binds specifically to a 5'-AA[AG]G-3' consensus core sequence.</text>
</comment>
<evidence type="ECO:0000256" key="3">
    <source>
        <dbReference type="ARBA" id="ARBA00022833"/>
    </source>
</evidence>
<dbReference type="EMBL" id="QGKY02001925">
    <property type="protein sequence ID" value="KAF2548595.1"/>
    <property type="molecule type" value="Genomic_DNA"/>
</dbReference>
<dbReference type="GO" id="GO:0005634">
    <property type="term" value="C:nucleus"/>
    <property type="evidence" value="ECO:0007669"/>
    <property type="project" value="UniProtKB-SubCell"/>
</dbReference>
<name>A0A8S9GQP7_BRACR</name>
<dbReference type="Pfam" id="PF02701">
    <property type="entry name" value="Zn_ribbon_Dof"/>
    <property type="match status" value="1"/>
</dbReference>
<feature type="compositionally biased region" description="Basic residues" evidence="10">
    <location>
        <begin position="86"/>
        <end position="100"/>
    </location>
</feature>
<evidence type="ECO:0000256" key="6">
    <source>
        <dbReference type="ARBA" id="ARBA00023163"/>
    </source>
</evidence>
<organism evidence="12">
    <name type="scientific">Brassica cretica</name>
    <name type="common">Mustard</name>
    <dbReference type="NCBI Taxonomy" id="69181"/>
    <lineage>
        <taxon>Eukaryota</taxon>
        <taxon>Viridiplantae</taxon>
        <taxon>Streptophyta</taxon>
        <taxon>Embryophyta</taxon>
        <taxon>Tracheophyta</taxon>
        <taxon>Spermatophyta</taxon>
        <taxon>Magnoliopsida</taxon>
        <taxon>eudicotyledons</taxon>
        <taxon>Gunneridae</taxon>
        <taxon>Pentapetalae</taxon>
        <taxon>rosids</taxon>
        <taxon>malvids</taxon>
        <taxon>Brassicales</taxon>
        <taxon>Brassicaceae</taxon>
        <taxon>Brassiceae</taxon>
        <taxon>Brassica</taxon>
    </lineage>
</organism>
<protein>
    <recommendedName>
        <fullName evidence="9">Dof zinc finger protein</fullName>
    </recommendedName>
</protein>
<dbReference type="PROSITE" id="PS01361">
    <property type="entry name" value="ZF_DOF_1"/>
    <property type="match status" value="1"/>
</dbReference>
<feature type="region of interest" description="Disordered" evidence="10">
    <location>
        <begin position="83"/>
        <end position="119"/>
    </location>
</feature>
<evidence type="ECO:0000256" key="7">
    <source>
        <dbReference type="ARBA" id="ARBA00023242"/>
    </source>
</evidence>
<dbReference type="PROSITE" id="PS50884">
    <property type="entry name" value="ZF_DOF_2"/>
    <property type="match status" value="1"/>
</dbReference>
<comment type="caution">
    <text evidence="12">The sequence shown here is derived from an EMBL/GenBank/DDBJ whole genome shotgun (WGS) entry which is preliminary data.</text>
</comment>
<dbReference type="PANTHER" id="PTHR31992">
    <property type="entry name" value="DOF ZINC FINGER PROTEIN DOF1.4-RELATED"/>
    <property type="match status" value="1"/>
</dbReference>
<evidence type="ECO:0000256" key="9">
    <source>
        <dbReference type="RuleBase" id="RU369094"/>
    </source>
</evidence>
<dbReference type="InterPro" id="IPR003851">
    <property type="entry name" value="Znf_Dof"/>
</dbReference>
<comment type="subcellular location">
    <subcellularLocation>
        <location evidence="8 9">Nucleus</location>
    </subcellularLocation>
</comment>
<keyword evidence="1 9" id="KW-0479">Metal-binding</keyword>
<accession>A0A8S9GQP7</accession>
<evidence type="ECO:0000259" key="11">
    <source>
        <dbReference type="PROSITE" id="PS50884"/>
    </source>
</evidence>
<evidence type="ECO:0000256" key="10">
    <source>
        <dbReference type="SAM" id="MobiDB-lite"/>
    </source>
</evidence>
<keyword evidence="7 8" id="KW-0539">Nucleus</keyword>
<keyword evidence="5 8" id="KW-0238">DNA-binding</keyword>
<proteinExistence type="predicted"/>
<dbReference type="PANTHER" id="PTHR31992:SF316">
    <property type="entry name" value="DOF ZINC FINGER PROTEIN DOF1.2"/>
    <property type="match status" value="1"/>
</dbReference>
<keyword evidence="2 8" id="KW-0863">Zinc-finger</keyword>
<keyword evidence="4 9" id="KW-0805">Transcription regulation</keyword>
<evidence type="ECO:0000256" key="4">
    <source>
        <dbReference type="ARBA" id="ARBA00023015"/>
    </source>
</evidence>
<keyword evidence="3 9" id="KW-0862">Zinc</keyword>
<dbReference type="AlphaFoldDB" id="A0A8S9GQP7"/>
<evidence type="ECO:0000256" key="8">
    <source>
        <dbReference type="PROSITE-ProRule" id="PRU00071"/>
    </source>
</evidence>
<evidence type="ECO:0000256" key="1">
    <source>
        <dbReference type="ARBA" id="ARBA00022723"/>
    </source>
</evidence>
<dbReference type="GO" id="GO:0003677">
    <property type="term" value="F:DNA binding"/>
    <property type="evidence" value="ECO:0007669"/>
    <property type="project" value="UniProtKB-UniRule"/>
</dbReference>
<dbReference type="GO" id="GO:0008270">
    <property type="term" value="F:zinc ion binding"/>
    <property type="evidence" value="ECO:0007669"/>
    <property type="project" value="UniProtKB-KW"/>
</dbReference>